<feature type="compositionally biased region" description="Basic and acidic residues" evidence="1">
    <location>
        <begin position="1"/>
        <end position="11"/>
    </location>
</feature>
<feature type="region of interest" description="Disordered" evidence="1">
    <location>
        <begin position="306"/>
        <end position="342"/>
    </location>
</feature>
<dbReference type="Proteomes" id="UP001150941">
    <property type="component" value="Unassembled WGS sequence"/>
</dbReference>
<evidence type="ECO:0000313" key="5">
    <source>
        <dbReference type="Proteomes" id="UP001150941"/>
    </source>
</evidence>
<keyword evidence="5" id="KW-1185">Reference proteome</keyword>
<feature type="region of interest" description="Disordered" evidence="1">
    <location>
        <begin position="203"/>
        <end position="272"/>
    </location>
</feature>
<comment type="caution">
    <text evidence="4">The sequence shown here is derived from an EMBL/GenBank/DDBJ whole genome shotgun (WGS) entry which is preliminary data.</text>
</comment>
<feature type="compositionally biased region" description="Polar residues" evidence="1">
    <location>
        <begin position="25"/>
        <end position="37"/>
    </location>
</feature>
<sequence length="439" mass="49225">MPSQPSRDKPKSRSRRPVQKATVIKTASSQANPQNSTVDKKILERIQKCLDRAYHPNASEAEAKAALFVSQKLMSQHNVTQADLIANDSKKSKAHYGGRSVVQITKIGGSSQEFFDCKHYCTDYGTSVEWTFYGIADNTVPAASGFEMAHNKILEWACDYKGGTPTFSYRLGVADGLYSMANREKDRELEDAKRKEIALLRAKEEEDQQQRQKELERLQILPGPSHDSGSPDETRVGDLYPGNSEDKAAANSVRDHDMYDSDADSQSSSDANEAVKCEADFNIDDVNAMDLSGDVDKDIERFIKPEKTDAVDMSQIPDSKPKPSTNIKVESEPQPAAASPWDSGMQLVRFRQTADQVASDYLREKKNQIAFRKVSDFGRSRWRCISSGPEGQLKNRVPLIDSSKDCSRTSTFHRGCHSYGRNDRFICAFIVLYKARNHW</sequence>
<dbReference type="InterPro" id="IPR055592">
    <property type="entry name" value="DUF7168"/>
</dbReference>
<evidence type="ECO:0000313" key="4">
    <source>
        <dbReference type="EMBL" id="KAJ5239618.1"/>
    </source>
</evidence>
<accession>A0A9W9TT01</accession>
<evidence type="ECO:0000256" key="1">
    <source>
        <dbReference type="SAM" id="MobiDB-lite"/>
    </source>
</evidence>
<gene>
    <name evidence="4" type="ORF">N7468_004237</name>
</gene>
<feature type="region of interest" description="Disordered" evidence="1">
    <location>
        <begin position="1"/>
        <end position="37"/>
    </location>
</feature>
<reference evidence="4" key="1">
    <citation type="submission" date="2022-11" db="EMBL/GenBank/DDBJ databases">
        <authorList>
            <person name="Petersen C."/>
        </authorList>
    </citation>
    <scope>NUCLEOTIDE SEQUENCE</scope>
    <source>
        <strain evidence="4">IBT 19713</strain>
    </source>
</reference>
<dbReference type="OrthoDB" id="3067443at2759"/>
<evidence type="ECO:0000259" key="3">
    <source>
        <dbReference type="Pfam" id="PF23771"/>
    </source>
</evidence>
<evidence type="ECO:0008006" key="6">
    <source>
        <dbReference type="Google" id="ProtNLM"/>
    </source>
</evidence>
<protein>
    <recommendedName>
        <fullName evidence="6">DUF2786 domain-containing protein</fullName>
    </recommendedName>
</protein>
<feature type="compositionally biased region" description="Basic and acidic residues" evidence="1">
    <location>
        <begin position="244"/>
        <end position="259"/>
    </location>
</feature>
<dbReference type="AlphaFoldDB" id="A0A9W9TT01"/>
<dbReference type="Pfam" id="PF23771">
    <property type="entry name" value="DUF7168"/>
    <property type="match status" value="1"/>
</dbReference>
<dbReference type="GeneID" id="83200837"/>
<dbReference type="Pfam" id="PF10979">
    <property type="entry name" value="DUF2786"/>
    <property type="match status" value="1"/>
</dbReference>
<proteinExistence type="predicted"/>
<dbReference type="RefSeq" id="XP_058332537.1">
    <property type="nucleotide sequence ID" value="XM_058473534.1"/>
</dbReference>
<feature type="domain" description="DUF7168" evidence="3">
    <location>
        <begin position="112"/>
        <end position="207"/>
    </location>
</feature>
<dbReference type="EMBL" id="JAPQKS010000003">
    <property type="protein sequence ID" value="KAJ5239618.1"/>
    <property type="molecule type" value="Genomic_DNA"/>
</dbReference>
<reference evidence="4" key="2">
    <citation type="journal article" date="2023" name="IMA Fungus">
        <title>Comparative genomic study of the Penicillium genus elucidates a diverse pangenome and 15 lateral gene transfer events.</title>
        <authorList>
            <person name="Petersen C."/>
            <person name="Sorensen T."/>
            <person name="Nielsen M.R."/>
            <person name="Sondergaard T.E."/>
            <person name="Sorensen J.L."/>
            <person name="Fitzpatrick D.A."/>
            <person name="Frisvad J.C."/>
            <person name="Nielsen K.L."/>
        </authorList>
    </citation>
    <scope>NUCLEOTIDE SEQUENCE</scope>
    <source>
        <strain evidence="4">IBT 19713</strain>
    </source>
</reference>
<evidence type="ECO:0000259" key="2">
    <source>
        <dbReference type="Pfam" id="PF10979"/>
    </source>
</evidence>
<organism evidence="4 5">
    <name type="scientific">Penicillium chermesinum</name>
    <dbReference type="NCBI Taxonomy" id="63820"/>
    <lineage>
        <taxon>Eukaryota</taxon>
        <taxon>Fungi</taxon>
        <taxon>Dikarya</taxon>
        <taxon>Ascomycota</taxon>
        <taxon>Pezizomycotina</taxon>
        <taxon>Eurotiomycetes</taxon>
        <taxon>Eurotiomycetidae</taxon>
        <taxon>Eurotiales</taxon>
        <taxon>Aspergillaceae</taxon>
        <taxon>Penicillium</taxon>
    </lineage>
</organism>
<dbReference type="InterPro" id="IPR024498">
    <property type="entry name" value="DUF2786"/>
</dbReference>
<feature type="domain" description="DUF2786" evidence="2">
    <location>
        <begin position="41"/>
        <end position="81"/>
    </location>
</feature>
<name>A0A9W9TT01_9EURO</name>
<feature type="compositionally biased region" description="Basic and acidic residues" evidence="1">
    <location>
        <begin position="203"/>
        <end position="217"/>
    </location>
</feature>